<dbReference type="AlphaFoldDB" id="A0A3S4ZCL9"/>
<keyword evidence="1" id="KW-0472">Membrane</keyword>
<evidence type="ECO:0000256" key="1">
    <source>
        <dbReference type="SAM" id="Phobius"/>
    </source>
</evidence>
<feature type="transmembrane region" description="Helical" evidence="1">
    <location>
        <begin position="126"/>
        <end position="147"/>
    </location>
</feature>
<organism evidence="2 3">
    <name type="scientific">Protopolystoma xenopodis</name>
    <dbReference type="NCBI Taxonomy" id="117903"/>
    <lineage>
        <taxon>Eukaryota</taxon>
        <taxon>Metazoa</taxon>
        <taxon>Spiralia</taxon>
        <taxon>Lophotrochozoa</taxon>
        <taxon>Platyhelminthes</taxon>
        <taxon>Monogenea</taxon>
        <taxon>Polyopisthocotylea</taxon>
        <taxon>Polystomatidea</taxon>
        <taxon>Polystomatidae</taxon>
        <taxon>Protopolystoma</taxon>
    </lineage>
</organism>
<proteinExistence type="predicted"/>
<feature type="transmembrane region" description="Helical" evidence="1">
    <location>
        <begin position="31"/>
        <end position="52"/>
    </location>
</feature>
<keyword evidence="1" id="KW-0812">Transmembrane</keyword>
<sequence>MKNPIILGIAISRLLNPGHIEELMYMEGGHFLGLAIARLVVLVLIAICWSILYQQGYASVYSYLEKRYASRLICHLYLISSVLEQMKAIQVFKIRHRRSLLSHVILEPWLLIALGASFSLGCLAGLQALVFHLVIFTLIGFSIRICLAVHLKSSGYAINNFSATFAYSTGRECADFSPFPGMLHYLTGLITAQPSYSLYRQANSLRQANLAVSFAVVINIAETLISWLCANGIHDYSMQAGIAREKWLLAYPAENTSLRLYQIKETEHFHQMPFELESQMNGTGDMNYFETTYSNESSLVALIAGVFLGPGTWIVIMVIVLVTWGN</sequence>
<evidence type="ECO:0000313" key="3">
    <source>
        <dbReference type="Proteomes" id="UP000784294"/>
    </source>
</evidence>
<evidence type="ECO:0000313" key="2">
    <source>
        <dbReference type="EMBL" id="VEL08092.1"/>
    </source>
</evidence>
<keyword evidence="1" id="KW-1133">Transmembrane helix</keyword>
<dbReference type="Proteomes" id="UP000784294">
    <property type="component" value="Unassembled WGS sequence"/>
</dbReference>
<protein>
    <submittedName>
        <fullName evidence="2">Uncharacterized protein</fullName>
    </submittedName>
</protein>
<reference evidence="2" key="1">
    <citation type="submission" date="2018-11" db="EMBL/GenBank/DDBJ databases">
        <authorList>
            <consortium name="Pathogen Informatics"/>
        </authorList>
    </citation>
    <scope>NUCLEOTIDE SEQUENCE</scope>
</reference>
<gene>
    <name evidence="2" type="ORF">PXEA_LOCUS1532</name>
</gene>
<name>A0A3S4ZCL9_9PLAT</name>
<comment type="caution">
    <text evidence="2">The sequence shown here is derived from an EMBL/GenBank/DDBJ whole genome shotgun (WGS) entry which is preliminary data.</text>
</comment>
<dbReference type="EMBL" id="CAAALY010003132">
    <property type="protein sequence ID" value="VEL08092.1"/>
    <property type="molecule type" value="Genomic_DNA"/>
</dbReference>
<feature type="transmembrane region" description="Helical" evidence="1">
    <location>
        <begin position="100"/>
        <end position="120"/>
    </location>
</feature>
<accession>A0A3S4ZCL9</accession>
<keyword evidence="3" id="KW-1185">Reference proteome</keyword>
<feature type="transmembrane region" description="Helical" evidence="1">
    <location>
        <begin position="299"/>
        <end position="324"/>
    </location>
</feature>
<feature type="transmembrane region" description="Helical" evidence="1">
    <location>
        <begin position="208"/>
        <end position="228"/>
    </location>
</feature>